<evidence type="ECO:0000256" key="1">
    <source>
        <dbReference type="SAM" id="MobiDB-lite"/>
    </source>
</evidence>
<feature type="non-terminal residue" evidence="2">
    <location>
        <position position="61"/>
    </location>
</feature>
<organism evidence="2">
    <name type="scientific">uncultured Gemmatimonadaceae bacterium</name>
    <dbReference type="NCBI Taxonomy" id="246130"/>
    <lineage>
        <taxon>Bacteria</taxon>
        <taxon>Pseudomonadati</taxon>
        <taxon>Gemmatimonadota</taxon>
        <taxon>Gemmatimonadia</taxon>
        <taxon>Gemmatimonadales</taxon>
        <taxon>Gemmatimonadaceae</taxon>
        <taxon>environmental samples</taxon>
    </lineage>
</organism>
<protein>
    <submittedName>
        <fullName evidence="2">Epoxide hydrolase</fullName>
        <ecNumber evidence="2">3.3.2.9</ecNumber>
    </submittedName>
</protein>
<feature type="compositionally biased region" description="Low complexity" evidence="1">
    <location>
        <begin position="49"/>
        <end position="61"/>
    </location>
</feature>
<accession>A0A6J4KAR1</accession>
<evidence type="ECO:0000313" key="2">
    <source>
        <dbReference type="EMBL" id="CAA9300808.1"/>
    </source>
</evidence>
<dbReference type="EC" id="3.3.2.9" evidence="2"/>
<feature type="region of interest" description="Disordered" evidence="1">
    <location>
        <begin position="1"/>
        <end position="61"/>
    </location>
</feature>
<dbReference type="GO" id="GO:0033961">
    <property type="term" value="F:cis-stilbene-oxide hydrolase activity"/>
    <property type="evidence" value="ECO:0007669"/>
    <property type="project" value="UniProtKB-EC"/>
</dbReference>
<name>A0A6J4KAR1_9BACT</name>
<gene>
    <name evidence="2" type="ORF">AVDCRST_MAG40-342</name>
</gene>
<dbReference type="AlphaFoldDB" id="A0A6J4KAR1"/>
<keyword evidence="2" id="KW-0378">Hydrolase</keyword>
<sequence>EPRCSAPGLGGGRQRDPPVPHQYSGGGPCRSPPARAGDALAGPRDCHRPFAGRAARANPAA</sequence>
<reference evidence="2" key="1">
    <citation type="submission" date="2020-02" db="EMBL/GenBank/DDBJ databases">
        <authorList>
            <person name="Meier V. D."/>
        </authorList>
    </citation>
    <scope>NUCLEOTIDE SEQUENCE</scope>
    <source>
        <strain evidence="2">AVDCRST_MAG40</strain>
    </source>
</reference>
<dbReference type="EMBL" id="CADCTX010000098">
    <property type="protein sequence ID" value="CAA9300808.1"/>
    <property type="molecule type" value="Genomic_DNA"/>
</dbReference>
<feature type="non-terminal residue" evidence="2">
    <location>
        <position position="1"/>
    </location>
</feature>
<proteinExistence type="predicted"/>